<organism evidence="2">
    <name type="scientific">Ignisphaera aggregans</name>
    <dbReference type="NCBI Taxonomy" id="334771"/>
    <lineage>
        <taxon>Archaea</taxon>
        <taxon>Thermoproteota</taxon>
        <taxon>Thermoprotei</taxon>
        <taxon>Desulfurococcales</taxon>
        <taxon>Desulfurococcaceae</taxon>
        <taxon>Ignisphaera</taxon>
    </lineage>
</organism>
<protein>
    <submittedName>
        <fullName evidence="2">Uncharacterized protein</fullName>
    </submittedName>
</protein>
<reference evidence="2" key="1">
    <citation type="journal article" date="2020" name="mSystems">
        <title>Genome- and Community-Level Interaction Insights into Carbon Utilization and Element Cycling Functions of Hydrothermarchaeota in Hydrothermal Sediment.</title>
        <authorList>
            <person name="Zhou Z."/>
            <person name="Liu Y."/>
            <person name="Xu W."/>
            <person name="Pan J."/>
            <person name="Luo Z.H."/>
            <person name="Li M."/>
        </authorList>
    </citation>
    <scope>NUCLEOTIDE SEQUENCE [LARGE SCALE GENOMIC DNA]</scope>
    <source>
        <strain evidence="2">SpSt-637</strain>
        <strain evidence="1">SpSt-667</strain>
    </source>
</reference>
<dbReference type="EMBL" id="DTCK01000012">
    <property type="protein sequence ID" value="HGQ35470.1"/>
    <property type="molecule type" value="Genomic_DNA"/>
</dbReference>
<comment type="caution">
    <text evidence="2">The sequence shown here is derived from an EMBL/GenBank/DDBJ whole genome shotgun (WGS) entry which is preliminary data.</text>
</comment>
<dbReference type="AlphaFoldDB" id="A0A7C4JJD3"/>
<accession>A0A7C4JJD3</accession>
<gene>
    <name evidence="2" type="ORF">ENU08_04040</name>
    <name evidence="1" type="ORF">ENU41_02170</name>
</gene>
<name>A0A7C4JJD3_9CREN</name>
<sequence>MQPGKLVRVLGYYIDASFIERVVATFRKLLIDVDWVYGRRLSDEGLYELHLLVKDHPNLKIAILDLSKSVGIERVDVFENYRVETMDAGGEGVCAERAGAECLNLFVLHIPIYFRIISYIRGEKIGEDL</sequence>
<dbReference type="EMBL" id="DTBD01000028">
    <property type="protein sequence ID" value="HGQ64396.1"/>
    <property type="molecule type" value="Genomic_DNA"/>
</dbReference>
<proteinExistence type="predicted"/>
<evidence type="ECO:0000313" key="1">
    <source>
        <dbReference type="EMBL" id="HGQ35470.1"/>
    </source>
</evidence>
<evidence type="ECO:0000313" key="2">
    <source>
        <dbReference type="EMBL" id="HGQ64396.1"/>
    </source>
</evidence>